<comment type="subcellular location">
    <subcellularLocation>
        <location evidence="1">Membrane</location>
        <topology evidence="1">Multi-pass membrane protein</topology>
    </subcellularLocation>
</comment>
<dbReference type="RefSeq" id="WP_038875043.1">
    <property type="nucleotide sequence ID" value="NZ_CABMHU010000095.1"/>
</dbReference>
<keyword evidence="3 5" id="KW-1133">Transmembrane helix</keyword>
<dbReference type="InterPro" id="IPR052165">
    <property type="entry name" value="Membrane_assoc_protease"/>
</dbReference>
<dbReference type="EMBL" id="LJEX02000103">
    <property type="protein sequence ID" value="OCO83482.1"/>
    <property type="molecule type" value="Genomic_DNA"/>
</dbReference>
<dbReference type="AlphaFoldDB" id="A0A2F0PHB0"/>
<feature type="transmembrane region" description="Helical" evidence="5">
    <location>
        <begin position="55"/>
        <end position="75"/>
    </location>
</feature>
<evidence type="ECO:0000256" key="3">
    <source>
        <dbReference type="ARBA" id="ARBA00022989"/>
    </source>
</evidence>
<dbReference type="InterPro" id="IPR012340">
    <property type="entry name" value="NA-bd_OB-fold"/>
</dbReference>
<accession>A0A2F0PHB0</accession>
<evidence type="ECO:0000256" key="1">
    <source>
        <dbReference type="ARBA" id="ARBA00004141"/>
    </source>
</evidence>
<dbReference type="Pfam" id="PF01957">
    <property type="entry name" value="NfeD"/>
    <property type="match status" value="1"/>
</dbReference>
<evidence type="ECO:0000313" key="8">
    <source>
        <dbReference type="Proteomes" id="UP000050489"/>
    </source>
</evidence>
<evidence type="ECO:0000256" key="4">
    <source>
        <dbReference type="ARBA" id="ARBA00023136"/>
    </source>
</evidence>
<gene>
    <name evidence="7" type="ORF">AN695_0202735</name>
</gene>
<protein>
    <recommendedName>
        <fullName evidence="6">NfeD-like C-terminal domain-containing protein</fullName>
    </recommendedName>
</protein>
<dbReference type="PANTHER" id="PTHR33507:SF3">
    <property type="entry name" value="INNER MEMBRANE PROTEIN YBBJ"/>
    <property type="match status" value="1"/>
</dbReference>
<dbReference type="Gene3D" id="2.40.50.140">
    <property type="entry name" value="Nucleic acid-binding proteins"/>
    <property type="match status" value="1"/>
</dbReference>
<dbReference type="Proteomes" id="UP000050489">
    <property type="component" value="Unassembled WGS sequence"/>
</dbReference>
<evidence type="ECO:0000313" key="7">
    <source>
        <dbReference type="EMBL" id="OCO83482.1"/>
    </source>
</evidence>
<dbReference type="GO" id="GO:0005886">
    <property type="term" value="C:plasma membrane"/>
    <property type="evidence" value="ECO:0007669"/>
    <property type="project" value="TreeGrafter"/>
</dbReference>
<evidence type="ECO:0000256" key="2">
    <source>
        <dbReference type="ARBA" id="ARBA00022692"/>
    </source>
</evidence>
<keyword evidence="4 5" id="KW-0472">Membrane</keyword>
<sequence length="156" mass="16931">MLELIAANPLWFWLSLGGVLLAAEMLGAGGYLLWSGVAALLVGALIWLLPPLSWAWQGMIFAVLTVVVAYLWWYWLRRRPAAASGGSPVLNQRNRQLIGTRATLTEPMHNGMGRINIGDSSWRAQAAEDLPAGTEVEVVAVEGVTLVIRALPSSLR</sequence>
<evidence type="ECO:0000256" key="5">
    <source>
        <dbReference type="SAM" id="Phobius"/>
    </source>
</evidence>
<evidence type="ECO:0000259" key="6">
    <source>
        <dbReference type="Pfam" id="PF01957"/>
    </source>
</evidence>
<dbReference type="SUPFAM" id="SSF141322">
    <property type="entry name" value="NfeD domain-like"/>
    <property type="match status" value="1"/>
</dbReference>
<name>A0A2F0PHB0_SERMA</name>
<feature type="domain" description="NfeD-like C-terminal" evidence="6">
    <location>
        <begin position="96"/>
        <end position="149"/>
    </location>
</feature>
<comment type="caution">
    <text evidence="7">The sequence shown here is derived from an EMBL/GenBank/DDBJ whole genome shotgun (WGS) entry which is preliminary data.</text>
</comment>
<proteinExistence type="predicted"/>
<feature type="transmembrane region" description="Helical" evidence="5">
    <location>
        <begin position="6"/>
        <end position="23"/>
    </location>
</feature>
<dbReference type="InterPro" id="IPR002810">
    <property type="entry name" value="NfeD-like_C"/>
</dbReference>
<dbReference type="PANTHER" id="PTHR33507">
    <property type="entry name" value="INNER MEMBRANE PROTEIN YBBJ"/>
    <property type="match status" value="1"/>
</dbReference>
<keyword evidence="2 5" id="KW-0812">Transmembrane</keyword>
<organism evidence="7 8">
    <name type="scientific">Serratia marcescens</name>
    <dbReference type="NCBI Taxonomy" id="615"/>
    <lineage>
        <taxon>Bacteria</taxon>
        <taxon>Pseudomonadati</taxon>
        <taxon>Pseudomonadota</taxon>
        <taxon>Gammaproteobacteria</taxon>
        <taxon>Enterobacterales</taxon>
        <taxon>Yersiniaceae</taxon>
        <taxon>Serratia</taxon>
    </lineage>
</organism>
<reference evidence="8" key="1">
    <citation type="submission" date="2016-04" db="EMBL/GenBank/DDBJ databases">
        <authorList>
            <person name="Osei Sekyere J."/>
            <person name="Sivertsen A."/>
            <person name="Pedersen A.T."/>
            <person name="Sundsfjord A."/>
        </authorList>
    </citation>
    <scope>NUCLEOTIDE SEQUENCE [LARGE SCALE GENOMIC DNA]</scope>
    <source>
        <strain evidence="8">945174350</strain>
    </source>
</reference>
<feature type="transmembrane region" description="Helical" evidence="5">
    <location>
        <begin position="30"/>
        <end position="49"/>
    </location>
</feature>